<keyword evidence="2" id="KW-0238">DNA-binding</keyword>
<evidence type="ECO:0000256" key="1">
    <source>
        <dbReference type="ARBA" id="ARBA00023015"/>
    </source>
</evidence>
<evidence type="ECO:0000259" key="4">
    <source>
        <dbReference type="PROSITE" id="PS50043"/>
    </source>
</evidence>
<evidence type="ECO:0000313" key="5">
    <source>
        <dbReference type="EMBL" id="MFD1989977.1"/>
    </source>
</evidence>
<evidence type="ECO:0000256" key="2">
    <source>
        <dbReference type="ARBA" id="ARBA00023125"/>
    </source>
</evidence>
<evidence type="ECO:0000313" key="6">
    <source>
        <dbReference type="Proteomes" id="UP001597403"/>
    </source>
</evidence>
<keyword evidence="3" id="KW-0804">Transcription</keyword>
<dbReference type="PRINTS" id="PR00038">
    <property type="entry name" value="HTHLUXR"/>
</dbReference>
<feature type="domain" description="HTH luxR-type" evidence="4">
    <location>
        <begin position="4"/>
        <end position="69"/>
    </location>
</feature>
<gene>
    <name evidence="5" type="ORF">ACFSGI_08405</name>
</gene>
<dbReference type="CDD" id="cd06170">
    <property type="entry name" value="LuxR_C_like"/>
    <property type="match status" value="1"/>
</dbReference>
<dbReference type="InterPro" id="IPR000792">
    <property type="entry name" value="Tscrpt_reg_LuxR_C"/>
</dbReference>
<dbReference type="Proteomes" id="UP001597403">
    <property type="component" value="Unassembled WGS sequence"/>
</dbReference>
<sequence>MKSDETVKYQLTGREDEVLKLLISGLNHREIANLLAISPHTSREYISRIYSKLNVSNRVQCVIKAIDIGYAI</sequence>
<name>A0ABW4UUH9_9BACL</name>
<dbReference type="Gene3D" id="1.10.10.10">
    <property type="entry name" value="Winged helix-like DNA-binding domain superfamily/Winged helix DNA-binding domain"/>
    <property type="match status" value="1"/>
</dbReference>
<comment type="caution">
    <text evidence="5">The sequence shown here is derived from an EMBL/GenBank/DDBJ whole genome shotgun (WGS) entry which is preliminary data.</text>
</comment>
<keyword evidence="1" id="KW-0805">Transcription regulation</keyword>
<dbReference type="Pfam" id="PF00196">
    <property type="entry name" value="GerE"/>
    <property type="match status" value="1"/>
</dbReference>
<evidence type="ECO:0000256" key="3">
    <source>
        <dbReference type="ARBA" id="ARBA00023163"/>
    </source>
</evidence>
<accession>A0ABW4UUH9</accession>
<organism evidence="5 6">
    <name type="scientific">Paenibacillus nicotianae</name>
    <dbReference type="NCBI Taxonomy" id="1526551"/>
    <lineage>
        <taxon>Bacteria</taxon>
        <taxon>Bacillati</taxon>
        <taxon>Bacillota</taxon>
        <taxon>Bacilli</taxon>
        <taxon>Bacillales</taxon>
        <taxon>Paenibacillaceae</taxon>
        <taxon>Paenibacillus</taxon>
    </lineage>
</organism>
<dbReference type="PANTHER" id="PTHR44688:SF16">
    <property type="entry name" value="DNA-BINDING TRANSCRIPTIONAL ACTIVATOR DEVR_DOSR"/>
    <property type="match status" value="1"/>
</dbReference>
<dbReference type="InterPro" id="IPR036388">
    <property type="entry name" value="WH-like_DNA-bd_sf"/>
</dbReference>
<reference evidence="6" key="1">
    <citation type="journal article" date="2019" name="Int. J. Syst. Evol. Microbiol.">
        <title>The Global Catalogue of Microorganisms (GCM) 10K type strain sequencing project: providing services to taxonomists for standard genome sequencing and annotation.</title>
        <authorList>
            <consortium name="The Broad Institute Genomics Platform"/>
            <consortium name="The Broad Institute Genome Sequencing Center for Infectious Disease"/>
            <person name="Wu L."/>
            <person name="Ma J."/>
        </authorList>
    </citation>
    <scope>NUCLEOTIDE SEQUENCE [LARGE SCALE GENOMIC DNA]</scope>
    <source>
        <strain evidence="6">CGMCC 1.15067</strain>
    </source>
</reference>
<dbReference type="InterPro" id="IPR016032">
    <property type="entry name" value="Sig_transdc_resp-reg_C-effctor"/>
</dbReference>
<dbReference type="PROSITE" id="PS50043">
    <property type="entry name" value="HTH_LUXR_2"/>
    <property type="match status" value="1"/>
</dbReference>
<proteinExistence type="predicted"/>
<protein>
    <submittedName>
        <fullName evidence="5">Response regulator transcription factor</fullName>
    </submittedName>
</protein>
<keyword evidence="6" id="KW-1185">Reference proteome</keyword>
<dbReference type="PANTHER" id="PTHR44688">
    <property type="entry name" value="DNA-BINDING TRANSCRIPTIONAL ACTIVATOR DEVR_DOSR"/>
    <property type="match status" value="1"/>
</dbReference>
<dbReference type="EMBL" id="JBHUGF010000010">
    <property type="protein sequence ID" value="MFD1989977.1"/>
    <property type="molecule type" value="Genomic_DNA"/>
</dbReference>
<dbReference type="RefSeq" id="WP_204823693.1">
    <property type="nucleotide sequence ID" value="NZ_JBHUGF010000010.1"/>
</dbReference>
<dbReference type="SUPFAM" id="SSF46894">
    <property type="entry name" value="C-terminal effector domain of the bipartite response regulators"/>
    <property type="match status" value="1"/>
</dbReference>
<dbReference type="SMART" id="SM00421">
    <property type="entry name" value="HTH_LUXR"/>
    <property type="match status" value="1"/>
</dbReference>